<sequence>MPAIIRVIWKVVFDAIWHFTEDDGWAMASHVALSALLAIFPFLIFGTTLANFLGADQFADTAVHLIFDRLPKEIAAPISKEVVAVLTTPRGGLLTVSVLAAAYFASNGVEALRISLNRAYRVYEPRRWYITRLISLGYVIGAVMSLVALSTFLVFVPLAIKDVGQWMPWLTPIVSVLDNWSSWGAIATIVIALFITHLYLPAGRRRFFDVFPGIFLTLVAWVAGAKIFTYYLAEFANYTATYAGLASIMIALVFLYMIGVIFMLGAEINAALLKYRVRYLFTRRSTRGQADPAADI</sequence>
<evidence type="ECO:0000313" key="8">
    <source>
        <dbReference type="Proteomes" id="UP001174932"/>
    </source>
</evidence>
<name>A0ABT8YRJ2_9HYPH</name>
<gene>
    <name evidence="7" type="ORF">Q4481_20315</name>
</gene>
<evidence type="ECO:0000256" key="4">
    <source>
        <dbReference type="ARBA" id="ARBA00022989"/>
    </source>
</evidence>
<dbReference type="NCBIfam" id="TIGR00765">
    <property type="entry name" value="yihY_not_rbn"/>
    <property type="match status" value="1"/>
</dbReference>
<proteinExistence type="predicted"/>
<dbReference type="PANTHER" id="PTHR30213">
    <property type="entry name" value="INNER MEMBRANE PROTEIN YHJD"/>
    <property type="match status" value="1"/>
</dbReference>
<evidence type="ECO:0000256" key="1">
    <source>
        <dbReference type="ARBA" id="ARBA00004651"/>
    </source>
</evidence>
<evidence type="ECO:0000256" key="5">
    <source>
        <dbReference type="ARBA" id="ARBA00023136"/>
    </source>
</evidence>
<feature type="transmembrane region" description="Helical" evidence="6">
    <location>
        <begin position="180"/>
        <end position="200"/>
    </location>
</feature>
<keyword evidence="2" id="KW-1003">Cell membrane</keyword>
<comment type="subcellular location">
    <subcellularLocation>
        <location evidence="1">Cell membrane</location>
        <topology evidence="1">Multi-pass membrane protein</topology>
    </subcellularLocation>
</comment>
<dbReference type="Pfam" id="PF03631">
    <property type="entry name" value="Virul_fac_BrkB"/>
    <property type="match status" value="1"/>
</dbReference>
<feature type="transmembrane region" description="Helical" evidence="6">
    <location>
        <begin position="92"/>
        <end position="112"/>
    </location>
</feature>
<reference evidence="7" key="1">
    <citation type="journal article" date="2015" name="Int. J. Syst. Evol. Microbiol.">
        <title>Rhizobium alvei sp. nov., isolated from a freshwater river.</title>
        <authorList>
            <person name="Sheu S.Y."/>
            <person name="Huang H.W."/>
            <person name="Young C.C."/>
            <person name="Chen W.M."/>
        </authorList>
    </citation>
    <scope>NUCLEOTIDE SEQUENCE</scope>
    <source>
        <strain evidence="7">TNR-22</strain>
    </source>
</reference>
<evidence type="ECO:0000256" key="6">
    <source>
        <dbReference type="SAM" id="Phobius"/>
    </source>
</evidence>
<dbReference type="PIRSF" id="PIRSF035875">
    <property type="entry name" value="RNase_BN"/>
    <property type="match status" value="1"/>
</dbReference>
<keyword evidence="8" id="KW-1185">Reference proteome</keyword>
<organism evidence="7 8">
    <name type="scientific">Rhizobium alvei</name>
    <dbReference type="NCBI Taxonomy" id="1132659"/>
    <lineage>
        <taxon>Bacteria</taxon>
        <taxon>Pseudomonadati</taxon>
        <taxon>Pseudomonadota</taxon>
        <taxon>Alphaproteobacteria</taxon>
        <taxon>Hyphomicrobiales</taxon>
        <taxon>Rhizobiaceae</taxon>
        <taxon>Rhizobium/Agrobacterium group</taxon>
        <taxon>Rhizobium</taxon>
    </lineage>
</organism>
<evidence type="ECO:0000313" key="7">
    <source>
        <dbReference type="EMBL" id="MDO6966303.1"/>
    </source>
</evidence>
<feature type="transmembrane region" description="Helical" evidence="6">
    <location>
        <begin position="245"/>
        <end position="266"/>
    </location>
</feature>
<feature type="transmembrane region" description="Helical" evidence="6">
    <location>
        <begin position="207"/>
        <end position="233"/>
    </location>
</feature>
<evidence type="ECO:0000256" key="3">
    <source>
        <dbReference type="ARBA" id="ARBA00022692"/>
    </source>
</evidence>
<evidence type="ECO:0000256" key="2">
    <source>
        <dbReference type="ARBA" id="ARBA00022475"/>
    </source>
</evidence>
<dbReference type="PANTHER" id="PTHR30213:SF0">
    <property type="entry name" value="UPF0761 MEMBRANE PROTEIN YIHY"/>
    <property type="match status" value="1"/>
</dbReference>
<dbReference type="Proteomes" id="UP001174932">
    <property type="component" value="Unassembled WGS sequence"/>
</dbReference>
<keyword evidence="4 6" id="KW-1133">Transmembrane helix</keyword>
<comment type="caution">
    <text evidence="7">The sequence shown here is derived from an EMBL/GenBank/DDBJ whole genome shotgun (WGS) entry which is preliminary data.</text>
</comment>
<dbReference type="InterPro" id="IPR017039">
    <property type="entry name" value="Virul_fac_BrkB"/>
</dbReference>
<dbReference type="EMBL" id="JAUOZU010000016">
    <property type="protein sequence ID" value="MDO6966303.1"/>
    <property type="molecule type" value="Genomic_DNA"/>
</dbReference>
<reference evidence="7" key="2">
    <citation type="submission" date="2023-07" db="EMBL/GenBank/DDBJ databases">
        <authorList>
            <person name="Shen H."/>
        </authorList>
    </citation>
    <scope>NUCLEOTIDE SEQUENCE</scope>
    <source>
        <strain evidence="7">TNR-22</strain>
    </source>
</reference>
<accession>A0ABT8YRJ2</accession>
<protein>
    <submittedName>
        <fullName evidence="7">YihY/virulence factor BrkB family protein</fullName>
    </submittedName>
</protein>
<keyword evidence="5 6" id="KW-0472">Membrane</keyword>
<feature type="transmembrane region" description="Helical" evidence="6">
    <location>
        <begin position="133"/>
        <end position="160"/>
    </location>
</feature>
<feature type="transmembrane region" description="Helical" evidence="6">
    <location>
        <begin position="31"/>
        <end position="53"/>
    </location>
</feature>
<dbReference type="RefSeq" id="WP_304378221.1">
    <property type="nucleotide sequence ID" value="NZ_JAUOZU010000016.1"/>
</dbReference>
<keyword evidence="3 6" id="KW-0812">Transmembrane</keyword>